<dbReference type="InterPro" id="IPR041616">
    <property type="entry name" value="PheRS_beta_core"/>
</dbReference>
<dbReference type="PROSITE" id="PS50886">
    <property type="entry name" value="TRBD"/>
    <property type="match status" value="1"/>
</dbReference>
<keyword evidence="13 15" id="KW-0030">Aminoacyl-tRNA synthetase</keyword>
<dbReference type="GO" id="GO:0140096">
    <property type="term" value="F:catalytic activity, acting on a protein"/>
    <property type="evidence" value="ECO:0007669"/>
    <property type="project" value="UniProtKB-ARBA"/>
</dbReference>
<dbReference type="SUPFAM" id="SSF55681">
    <property type="entry name" value="Class II aaRS and biotin synthetases"/>
    <property type="match status" value="1"/>
</dbReference>
<dbReference type="Proteomes" id="UP000659630">
    <property type="component" value="Unassembled WGS sequence"/>
</dbReference>
<comment type="cofactor">
    <cofactor evidence="15">
        <name>Mg(2+)</name>
        <dbReference type="ChEBI" id="CHEBI:18420"/>
    </cofactor>
    <text evidence="15">Binds 2 magnesium ions per tetramer.</text>
</comment>
<dbReference type="GO" id="GO:0005524">
    <property type="term" value="F:ATP binding"/>
    <property type="evidence" value="ECO:0007669"/>
    <property type="project" value="UniProtKB-UniRule"/>
</dbReference>
<dbReference type="GO" id="GO:0000287">
    <property type="term" value="F:magnesium ion binding"/>
    <property type="evidence" value="ECO:0007669"/>
    <property type="project" value="UniProtKB-UniRule"/>
</dbReference>
<dbReference type="FunFam" id="2.40.50.140:FF:000045">
    <property type="entry name" value="Phenylalanine--tRNA ligase beta subunit"/>
    <property type="match status" value="1"/>
</dbReference>
<dbReference type="PROSITE" id="PS51447">
    <property type="entry name" value="FDX_ACB"/>
    <property type="match status" value="1"/>
</dbReference>
<dbReference type="InterPro" id="IPR005146">
    <property type="entry name" value="B3/B4_tRNA-bd"/>
</dbReference>
<evidence type="ECO:0000256" key="1">
    <source>
        <dbReference type="ARBA" id="ARBA00004496"/>
    </source>
</evidence>
<comment type="subunit">
    <text evidence="3 15">Tetramer of two alpha and two beta subunits.</text>
</comment>
<dbReference type="InterPro" id="IPR005147">
    <property type="entry name" value="tRNA_synthase_B5-dom"/>
</dbReference>
<dbReference type="GO" id="GO:0006432">
    <property type="term" value="P:phenylalanyl-tRNA aminoacylation"/>
    <property type="evidence" value="ECO:0007669"/>
    <property type="project" value="UniProtKB-UniRule"/>
</dbReference>
<dbReference type="SMART" id="SM00896">
    <property type="entry name" value="FDX-ACB"/>
    <property type="match status" value="1"/>
</dbReference>
<dbReference type="SUPFAM" id="SSF50249">
    <property type="entry name" value="Nucleic acid-binding proteins"/>
    <property type="match status" value="1"/>
</dbReference>
<dbReference type="Pfam" id="PF01588">
    <property type="entry name" value="tRNA_bind"/>
    <property type="match status" value="1"/>
</dbReference>
<evidence type="ECO:0000256" key="10">
    <source>
        <dbReference type="ARBA" id="ARBA00022842"/>
    </source>
</evidence>
<evidence type="ECO:0000256" key="11">
    <source>
        <dbReference type="ARBA" id="ARBA00022884"/>
    </source>
</evidence>
<evidence type="ECO:0000256" key="12">
    <source>
        <dbReference type="ARBA" id="ARBA00022917"/>
    </source>
</evidence>
<evidence type="ECO:0000256" key="6">
    <source>
        <dbReference type="ARBA" id="ARBA00022598"/>
    </source>
</evidence>
<comment type="caution">
    <text evidence="20">The sequence shown here is derived from an EMBL/GenBank/DDBJ whole genome shotgun (WGS) entry which is preliminary data.</text>
</comment>
<feature type="domain" description="B5" evidence="19">
    <location>
        <begin position="407"/>
        <end position="491"/>
    </location>
</feature>
<evidence type="ECO:0000313" key="21">
    <source>
        <dbReference type="Proteomes" id="UP000659630"/>
    </source>
</evidence>
<dbReference type="GO" id="GO:0016740">
    <property type="term" value="F:transferase activity"/>
    <property type="evidence" value="ECO:0007669"/>
    <property type="project" value="UniProtKB-ARBA"/>
</dbReference>
<dbReference type="GO" id="GO:0000049">
    <property type="term" value="F:tRNA binding"/>
    <property type="evidence" value="ECO:0007669"/>
    <property type="project" value="UniProtKB-UniRule"/>
</dbReference>
<evidence type="ECO:0000256" key="3">
    <source>
        <dbReference type="ARBA" id="ARBA00011209"/>
    </source>
</evidence>
<comment type="similarity">
    <text evidence="2 15">Belongs to the phenylalanyl-tRNA synthetase beta subunit family. Type 1 subfamily.</text>
</comment>
<evidence type="ECO:0000313" key="20">
    <source>
        <dbReference type="EMBL" id="MBC5580348.1"/>
    </source>
</evidence>
<dbReference type="InterPro" id="IPR045864">
    <property type="entry name" value="aa-tRNA-synth_II/BPL/LPL"/>
</dbReference>
<keyword evidence="11 16" id="KW-0694">RNA-binding</keyword>
<dbReference type="CDD" id="cd02796">
    <property type="entry name" value="tRNA_bind_bactPheRS"/>
    <property type="match status" value="1"/>
</dbReference>
<keyword evidence="6 15" id="KW-0436">Ligase</keyword>
<keyword evidence="12 15" id="KW-0648">Protein biosynthesis</keyword>
<dbReference type="InterPro" id="IPR002547">
    <property type="entry name" value="tRNA-bd_dom"/>
</dbReference>
<evidence type="ECO:0000256" key="7">
    <source>
        <dbReference type="ARBA" id="ARBA00022723"/>
    </source>
</evidence>
<comment type="subcellular location">
    <subcellularLocation>
        <location evidence="1 15">Cytoplasm</location>
    </subcellularLocation>
</comment>
<dbReference type="InterPro" id="IPR033714">
    <property type="entry name" value="tRNA_bind_bactPheRS"/>
</dbReference>
<dbReference type="AlphaFoldDB" id="A0A923I8S0"/>
<evidence type="ECO:0000256" key="2">
    <source>
        <dbReference type="ARBA" id="ARBA00008653"/>
    </source>
</evidence>
<dbReference type="NCBIfam" id="TIGR00472">
    <property type="entry name" value="pheT_bact"/>
    <property type="match status" value="1"/>
</dbReference>
<keyword evidence="21" id="KW-1185">Reference proteome</keyword>
<dbReference type="InterPro" id="IPR012340">
    <property type="entry name" value="NA-bd_OB-fold"/>
</dbReference>
<proteinExistence type="inferred from homology"/>
<evidence type="ECO:0000256" key="16">
    <source>
        <dbReference type="PROSITE-ProRule" id="PRU00209"/>
    </source>
</evidence>
<dbReference type="InterPro" id="IPR020825">
    <property type="entry name" value="Phe-tRNA_synthase-like_B3/B4"/>
</dbReference>
<keyword evidence="9 15" id="KW-0067">ATP-binding</keyword>
<dbReference type="Gene3D" id="3.30.56.10">
    <property type="match status" value="2"/>
</dbReference>
<dbReference type="Gene3D" id="3.30.70.380">
    <property type="entry name" value="Ferrodoxin-fold anticodon-binding domain"/>
    <property type="match status" value="1"/>
</dbReference>
<dbReference type="InterPro" id="IPR005121">
    <property type="entry name" value="Fdx_antiC-bd"/>
</dbReference>
<dbReference type="Pfam" id="PF03483">
    <property type="entry name" value="B3_4"/>
    <property type="match status" value="1"/>
</dbReference>
<dbReference type="PANTHER" id="PTHR10947:SF0">
    <property type="entry name" value="PHENYLALANINE--TRNA LIGASE BETA SUBUNIT"/>
    <property type="match status" value="1"/>
</dbReference>
<dbReference type="SMART" id="SM00874">
    <property type="entry name" value="B5"/>
    <property type="match status" value="1"/>
</dbReference>
<dbReference type="PROSITE" id="PS51483">
    <property type="entry name" value="B5"/>
    <property type="match status" value="1"/>
</dbReference>
<feature type="domain" description="FDX-ACB" evidence="18">
    <location>
        <begin position="711"/>
        <end position="803"/>
    </location>
</feature>
<evidence type="ECO:0000259" key="19">
    <source>
        <dbReference type="PROSITE" id="PS51483"/>
    </source>
</evidence>
<evidence type="ECO:0000256" key="14">
    <source>
        <dbReference type="ARBA" id="ARBA00049255"/>
    </source>
</evidence>
<evidence type="ECO:0000256" key="15">
    <source>
        <dbReference type="HAMAP-Rule" id="MF_00283"/>
    </source>
</evidence>
<sequence>MRLPLNWVRDYADIVTTPHEYAEKMTMSGSKVEGYTCEADGIEKVVIGRILKLERHPDSDHLWVCAVDVGQTAPLTIVTGAQNLKEGDLCPVALDGSTLPGGVKIRRGKLRGVESCGMLCSLGELGLTTHDFPCAVEDGIMVLDEEVPVGTDAVKALGMDDVSVEFEITPNRPDCLSIRGLARESAATYGVPFRDHVPAAPGGEGDIRDWLSVEITAPTCSRYVAAMVTNVRVAPSPRWLRERLRLCGVRPINNIVDITNYVMLEYGHPMHAFDHAYVGGRQIHVRMAREGEKIVTLDGVERPLDATMMVIADDKVPMAVAGVMGGEFSGIYDSTKTIVFEGACFDGPSVRVTAKKVGLRTEASGRFEKGLNPENCLPAIQRALELVVQLDAGDVIGGIIDVYPQPRAERRIPLRPGAINRLLGTEVPVEQMIAILKPLGFGIEKKPLTALVEHEESPYVVVVPPERYDVERDCDIAEEICRYVGYNRVPSTIMKGVATARPSELQTFRSRMIEALVGYGLYECETFSFYGKKAFDNINLPADDPLRRGVVISNPLGEDTSIMRTTAVPSLLEVVARNYNARAAEVAVFENATEYLPAGDPEKLPVENEKLILAVYGPGRDYLSLKGIVEQLLETARITGVTVTPNTEGTTYHPGRAAWLMLGDEKLAVIGELHPKVLANYGLKPRVCVADIDLDLLFAHRGPMPEFRPLPKHPAITRDLALVAGEEVPAAEIAARIEQGAGKLLESLSLFDIYRGENIGAGKKSLAYSLVLRTADRTLTDEEADKAVARVLKNLEQLGVVLRS</sequence>
<organism evidence="20 21">
    <name type="scientific">Anaerofilum hominis</name>
    <dbReference type="NCBI Taxonomy" id="2763016"/>
    <lineage>
        <taxon>Bacteria</taxon>
        <taxon>Bacillati</taxon>
        <taxon>Bacillota</taxon>
        <taxon>Clostridia</taxon>
        <taxon>Eubacteriales</taxon>
        <taxon>Oscillospiraceae</taxon>
        <taxon>Anaerofilum</taxon>
    </lineage>
</organism>
<dbReference type="FunFam" id="3.50.40.10:FF:000001">
    <property type="entry name" value="Phenylalanine--tRNA ligase beta subunit"/>
    <property type="match status" value="1"/>
</dbReference>
<dbReference type="HAMAP" id="MF_00283">
    <property type="entry name" value="Phe_tRNA_synth_beta1"/>
    <property type="match status" value="1"/>
</dbReference>
<evidence type="ECO:0000256" key="8">
    <source>
        <dbReference type="ARBA" id="ARBA00022741"/>
    </source>
</evidence>
<keyword evidence="7 15" id="KW-0479">Metal-binding</keyword>
<feature type="binding site" evidence="15">
    <location>
        <position position="469"/>
    </location>
    <ligand>
        <name>Mg(2+)</name>
        <dbReference type="ChEBI" id="CHEBI:18420"/>
        <note>shared with alpha subunit</note>
    </ligand>
</feature>
<dbReference type="InterPro" id="IPR045060">
    <property type="entry name" value="Phe-tRNA-ligase_IIc_bsu"/>
</dbReference>
<dbReference type="EMBL" id="JACONZ010000001">
    <property type="protein sequence ID" value="MBC5580348.1"/>
    <property type="molecule type" value="Genomic_DNA"/>
</dbReference>
<reference evidence="20" key="1">
    <citation type="submission" date="2020-08" db="EMBL/GenBank/DDBJ databases">
        <title>Genome public.</title>
        <authorList>
            <person name="Liu C."/>
            <person name="Sun Q."/>
        </authorList>
    </citation>
    <scope>NUCLEOTIDE SEQUENCE</scope>
    <source>
        <strain evidence="20">BX8</strain>
    </source>
</reference>
<keyword evidence="10 15" id="KW-0460">Magnesium</keyword>
<keyword evidence="4 15" id="KW-0963">Cytoplasm</keyword>
<name>A0A923I8S0_9FIRM</name>
<dbReference type="InterPro" id="IPR036690">
    <property type="entry name" value="Fdx_antiC-bd_sf"/>
</dbReference>
<dbReference type="GO" id="GO:0004826">
    <property type="term" value="F:phenylalanine-tRNA ligase activity"/>
    <property type="evidence" value="ECO:0007669"/>
    <property type="project" value="UniProtKB-UniRule"/>
</dbReference>
<feature type="domain" description="TRNA-binding" evidence="17">
    <location>
        <begin position="39"/>
        <end position="154"/>
    </location>
</feature>
<dbReference type="Gene3D" id="3.50.40.10">
    <property type="entry name" value="Phenylalanyl-trna Synthetase, Chain B, domain 3"/>
    <property type="match status" value="1"/>
</dbReference>
<keyword evidence="5 16" id="KW-0820">tRNA-binding</keyword>
<dbReference type="Gene3D" id="3.30.930.10">
    <property type="entry name" value="Bira Bifunctional Protein, Domain 2"/>
    <property type="match status" value="1"/>
</dbReference>
<evidence type="ECO:0000256" key="5">
    <source>
        <dbReference type="ARBA" id="ARBA00022555"/>
    </source>
</evidence>
<dbReference type="SMART" id="SM00873">
    <property type="entry name" value="B3_4"/>
    <property type="match status" value="1"/>
</dbReference>
<dbReference type="InterPro" id="IPR009061">
    <property type="entry name" value="DNA-bd_dom_put_sf"/>
</dbReference>
<dbReference type="SUPFAM" id="SSF56037">
    <property type="entry name" value="PheT/TilS domain"/>
    <property type="match status" value="1"/>
</dbReference>
<dbReference type="RefSeq" id="WP_186886709.1">
    <property type="nucleotide sequence ID" value="NZ_JACONZ010000001.1"/>
</dbReference>
<evidence type="ECO:0000259" key="17">
    <source>
        <dbReference type="PROSITE" id="PS50886"/>
    </source>
</evidence>
<dbReference type="InterPro" id="IPR004532">
    <property type="entry name" value="Phe-tRNA-ligase_IIc_bsu_bact"/>
</dbReference>
<dbReference type="FunFam" id="3.30.70.380:FF:000001">
    <property type="entry name" value="Phenylalanine--tRNA ligase beta subunit"/>
    <property type="match status" value="1"/>
</dbReference>
<feature type="binding site" evidence="15">
    <location>
        <position position="475"/>
    </location>
    <ligand>
        <name>Mg(2+)</name>
        <dbReference type="ChEBI" id="CHEBI:18420"/>
        <note>shared with alpha subunit</note>
    </ligand>
</feature>
<dbReference type="Pfam" id="PF03147">
    <property type="entry name" value="FDX-ACB"/>
    <property type="match status" value="1"/>
</dbReference>
<dbReference type="EC" id="6.1.1.20" evidence="15"/>
<evidence type="ECO:0000256" key="13">
    <source>
        <dbReference type="ARBA" id="ARBA00023146"/>
    </source>
</evidence>
<dbReference type="PANTHER" id="PTHR10947">
    <property type="entry name" value="PHENYLALANYL-TRNA SYNTHETASE BETA CHAIN AND LEUCINE-RICH REPEAT-CONTAINING PROTEIN 47"/>
    <property type="match status" value="1"/>
</dbReference>
<evidence type="ECO:0000256" key="4">
    <source>
        <dbReference type="ARBA" id="ARBA00022490"/>
    </source>
</evidence>
<feature type="binding site" evidence="15">
    <location>
        <position position="478"/>
    </location>
    <ligand>
        <name>Mg(2+)</name>
        <dbReference type="ChEBI" id="CHEBI:18420"/>
        <note>shared with alpha subunit</note>
    </ligand>
</feature>
<dbReference type="Pfam" id="PF17759">
    <property type="entry name" value="tRNA_synthFbeta"/>
    <property type="match status" value="1"/>
</dbReference>
<accession>A0A923I8S0</accession>
<protein>
    <recommendedName>
        <fullName evidence="15">Phenylalanine--tRNA ligase beta subunit</fullName>
        <ecNumber evidence="15">6.1.1.20</ecNumber>
    </recommendedName>
    <alternativeName>
        <fullName evidence="15">Phenylalanyl-tRNA synthetase beta subunit</fullName>
        <shortName evidence="15">PheRS</shortName>
    </alternativeName>
</protein>
<dbReference type="CDD" id="cd00769">
    <property type="entry name" value="PheRS_beta_core"/>
    <property type="match status" value="1"/>
</dbReference>
<evidence type="ECO:0000259" key="18">
    <source>
        <dbReference type="PROSITE" id="PS51447"/>
    </source>
</evidence>
<dbReference type="SUPFAM" id="SSF46955">
    <property type="entry name" value="Putative DNA-binding domain"/>
    <property type="match status" value="1"/>
</dbReference>
<dbReference type="Gene3D" id="2.40.50.140">
    <property type="entry name" value="Nucleic acid-binding proteins"/>
    <property type="match status" value="1"/>
</dbReference>
<dbReference type="SUPFAM" id="SSF54991">
    <property type="entry name" value="Anticodon-binding domain of PheRS"/>
    <property type="match status" value="1"/>
</dbReference>
<dbReference type="GO" id="GO:0009328">
    <property type="term" value="C:phenylalanine-tRNA ligase complex"/>
    <property type="evidence" value="ECO:0007669"/>
    <property type="project" value="TreeGrafter"/>
</dbReference>
<dbReference type="NCBIfam" id="NF045760">
    <property type="entry name" value="YtpR"/>
    <property type="match status" value="1"/>
</dbReference>
<dbReference type="Pfam" id="PF03484">
    <property type="entry name" value="B5"/>
    <property type="match status" value="1"/>
</dbReference>
<evidence type="ECO:0000256" key="9">
    <source>
        <dbReference type="ARBA" id="ARBA00022840"/>
    </source>
</evidence>
<comment type="catalytic activity">
    <reaction evidence="14 15">
        <text>tRNA(Phe) + L-phenylalanine + ATP = L-phenylalanyl-tRNA(Phe) + AMP + diphosphate + H(+)</text>
        <dbReference type="Rhea" id="RHEA:19413"/>
        <dbReference type="Rhea" id="RHEA-COMP:9668"/>
        <dbReference type="Rhea" id="RHEA-COMP:9699"/>
        <dbReference type="ChEBI" id="CHEBI:15378"/>
        <dbReference type="ChEBI" id="CHEBI:30616"/>
        <dbReference type="ChEBI" id="CHEBI:33019"/>
        <dbReference type="ChEBI" id="CHEBI:58095"/>
        <dbReference type="ChEBI" id="CHEBI:78442"/>
        <dbReference type="ChEBI" id="CHEBI:78531"/>
        <dbReference type="ChEBI" id="CHEBI:456215"/>
        <dbReference type="EC" id="6.1.1.20"/>
    </reaction>
</comment>
<feature type="binding site" evidence="15">
    <location>
        <position position="479"/>
    </location>
    <ligand>
        <name>Mg(2+)</name>
        <dbReference type="ChEBI" id="CHEBI:18420"/>
        <note>shared with alpha subunit</note>
    </ligand>
</feature>
<keyword evidence="8 15" id="KW-0547">Nucleotide-binding</keyword>
<gene>
    <name evidence="15" type="primary">pheT</name>
    <name evidence="20" type="ORF">H8S23_02400</name>
</gene>